<organism evidence="1 2">
    <name type="scientific">Paragonimus skrjabini miyazakii</name>
    <dbReference type="NCBI Taxonomy" id="59628"/>
    <lineage>
        <taxon>Eukaryota</taxon>
        <taxon>Metazoa</taxon>
        <taxon>Spiralia</taxon>
        <taxon>Lophotrochozoa</taxon>
        <taxon>Platyhelminthes</taxon>
        <taxon>Trematoda</taxon>
        <taxon>Digenea</taxon>
        <taxon>Plagiorchiida</taxon>
        <taxon>Troglotremata</taxon>
        <taxon>Troglotrematidae</taxon>
        <taxon>Paragonimus</taxon>
    </lineage>
</organism>
<name>A0A8S9YMJ6_9TREM</name>
<accession>A0A8S9YMJ6</accession>
<keyword evidence="1" id="KW-0808">Transferase</keyword>
<keyword evidence="1" id="KW-0548">Nucleotidyltransferase</keyword>
<dbReference type="AlphaFoldDB" id="A0A8S9YMJ6"/>
<reference evidence="1" key="1">
    <citation type="submission" date="2019-07" db="EMBL/GenBank/DDBJ databases">
        <title>Annotation for the trematode Paragonimus miyazaki's.</title>
        <authorList>
            <person name="Choi Y.-J."/>
        </authorList>
    </citation>
    <scope>NUCLEOTIDE SEQUENCE</scope>
    <source>
        <strain evidence="1">Japan</strain>
    </source>
</reference>
<protein>
    <submittedName>
        <fullName evidence="1">RT pepA17: Reverse transcriptase (RTs) in retrotransposons domain-containing protein</fullName>
    </submittedName>
</protein>
<gene>
    <name evidence="1" type="ORF">EG68_10988</name>
</gene>
<dbReference type="GO" id="GO:0003964">
    <property type="term" value="F:RNA-directed DNA polymerase activity"/>
    <property type="evidence" value="ECO:0007669"/>
    <property type="project" value="UniProtKB-KW"/>
</dbReference>
<dbReference type="Proteomes" id="UP000822476">
    <property type="component" value="Unassembled WGS sequence"/>
</dbReference>
<evidence type="ECO:0000313" key="2">
    <source>
        <dbReference type="Proteomes" id="UP000822476"/>
    </source>
</evidence>
<proteinExistence type="predicted"/>
<sequence>MTVHTFGATSSPSCASLALKHAIKDNLDVEDQFTAEMLQSAFYVDDCLMNVSTVKEMQAVALLLKSILLKGGFRLTKFYNRVIDAVTDIPTEDLSSATINLDRQQTEVRKTLGFI</sequence>
<dbReference type="PANTHER" id="PTHR47331">
    <property type="entry name" value="PHD-TYPE DOMAIN-CONTAINING PROTEIN"/>
    <property type="match status" value="1"/>
</dbReference>
<dbReference type="OrthoDB" id="10051210at2759"/>
<dbReference type="EMBL" id="JTDE01007245">
    <property type="protein sequence ID" value="KAF7240248.1"/>
    <property type="molecule type" value="Genomic_DNA"/>
</dbReference>
<evidence type="ECO:0000313" key="1">
    <source>
        <dbReference type="EMBL" id="KAF7240248.1"/>
    </source>
</evidence>
<keyword evidence="1" id="KW-0695">RNA-directed DNA polymerase</keyword>
<keyword evidence="2" id="KW-1185">Reference proteome</keyword>
<comment type="caution">
    <text evidence="1">The sequence shown here is derived from an EMBL/GenBank/DDBJ whole genome shotgun (WGS) entry which is preliminary data.</text>
</comment>